<evidence type="ECO:0000313" key="2">
    <source>
        <dbReference type="EMBL" id="SUC38228.1"/>
    </source>
</evidence>
<gene>
    <name evidence="2" type="primary">amiC_3</name>
    <name evidence="2" type="ORF">NCTC11938_02492</name>
</gene>
<organism evidence="2 3">
    <name type="scientific">Proteus mirabilis</name>
    <dbReference type="NCBI Taxonomy" id="584"/>
    <lineage>
        <taxon>Bacteria</taxon>
        <taxon>Pseudomonadati</taxon>
        <taxon>Pseudomonadota</taxon>
        <taxon>Gammaproteobacteria</taxon>
        <taxon>Enterobacterales</taxon>
        <taxon>Morganellaceae</taxon>
        <taxon>Proteus</taxon>
    </lineage>
</organism>
<dbReference type="Proteomes" id="UP000254191">
    <property type="component" value="Unassembled WGS sequence"/>
</dbReference>
<feature type="compositionally biased region" description="Basic and acidic residues" evidence="1">
    <location>
        <begin position="30"/>
        <end position="47"/>
    </location>
</feature>
<keyword evidence="2" id="KW-0378">Hydrolase</keyword>
<proteinExistence type="predicted"/>
<evidence type="ECO:0000313" key="3">
    <source>
        <dbReference type="Proteomes" id="UP000254191"/>
    </source>
</evidence>
<dbReference type="EMBL" id="UGTS01000005">
    <property type="protein sequence ID" value="SUC38228.1"/>
    <property type="molecule type" value="Genomic_DNA"/>
</dbReference>
<accession>A0A379GB29</accession>
<feature type="region of interest" description="Disordered" evidence="1">
    <location>
        <begin position="16"/>
        <end position="47"/>
    </location>
</feature>
<protein>
    <submittedName>
        <fullName evidence="2">N-acetylmuramoyl-L-alanine amidase AmiC</fullName>
        <ecNumber evidence="2">3.5.1.28</ecNumber>
    </submittedName>
</protein>
<dbReference type="AlphaFoldDB" id="A0A379GB29"/>
<evidence type="ECO:0000256" key="1">
    <source>
        <dbReference type="SAM" id="MobiDB-lite"/>
    </source>
</evidence>
<name>A0A379GB29_PROMI</name>
<sequence length="47" mass="5489">MRRRVEDDPLLALLREYNEGDLQQAVPEQTDTRKPGRAGRDRPRLLS</sequence>
<dbReference type="GO" id="GO:0008745">
    <property type="term" value="F:N-acetylmuramoyl-L-alanine amidase activity"/>
    <property type="evidence" value="ECO:0007669"/>
    <property type="project" value="UniProtKB-EC"/>
</dbReference>
<dbReference type="EC" id="3.5.1.28" evidence="2"/>
<reference evidence="2 3" key="1">
    <citation type="submission" date="2018-06" db="EMBL/GenBank/DDBJ databases">
        <authorList>
            <consortium name="Pathogen Informatics"/>
            <person name="Doyle S."/>
        </authorList>
    </citation>
    <scope>NUCLEOTIDE SEQUENCE [LARGE SCALE GENOMIC DNA]</scope>
    <source>
        <strain evidence="2 3">NCTC11938</strain>
    </source>
</reference>